<evidence type="ECO:0000313" key="2">
    <source>
        <dbReference type="WBParaSite" id="L893_g18417.t1"/>
    </source>
</evidence>
<sequence length="103" mass="11958">MEAKNGSPLEVGVDSKDYFFRGQNREIVVLEMFTCTARYFKNCSYRSELPDYAYEENRAIDAKHHHFLDDVIDGGKKVGRWISGVFSRKRRPVMNLSAICDME</sequence>
<dbReference type="WBParaSite" id="L893_g18417.t1">
    <property type="protein sequence ID" value="L893_g18417.t1"/>
    <property type="gene ID" value="L893_g18417"/>
</dbReference>
<reference evidence="2" key="1">
    <citation type="submission" date="2016-11" db="UniProtKB">
        <authorList>
            <consortium name="WormBaseParasite"/>
        </authorList>
    </citation>
    <scope>IDENTIFICATION</scope>
</reference>
<organism evidence="1 2">
    <name type="scientific">Steinernema glaseri</name>
    <dbReference type="NCBI Taxonomy" id="37863"/>
    <lineage>
        <taxon>Eukaryota</taxon>
        <taxon>Metazoa</taxon>
        <taxon>Ecdysozoa</taxon>
        <taxon>Nematoda</taxon>
        <taxon>Chromadorea</taxon>
        <taxon>Rhabditida</taxon>
        <taxon>Tylenchina</taxon>
        <taxon>Panagrolaimomorpha</taxon>
        <taxon>Strongyloidoidea</taxon>
        <taxon>Steinernematidae</taxon>
        <taxon>Steinernema</taxon>
    </lineage>
</organism>
<dbReference type="Proteomes" id="UP000095287">
    <property type="component" value="Unplaced"/>
</dbReference>
<keyword evidence="1" id="KW-1185">Reference proteome</keyword>
<accession>A0A1I7YPL1</accession>
<protein>
    <submittedName>
        <fullName evidence="2">Transposase</fullName>
    </submittedName>
</protein>
<evidence type="ECO:0000313" key="1">
    <source>
        <dbReference type="Proteomes" id="UP000095287"/>
    </source>
</evidence>
<name>A0A1I7YPL1_9BILA</name>
<proteinExistence type="predicted"/>
<dbReference type="AlphaFoldDB" id="A0A1I7YPL1"/>